<evidence type="ECO:0000256" key="1">
    <source>
        <dbReference type="SAM" id="SignalP"/>
    </source>
</evidence>
<feature type="signal peptide" evidence="1">
    <location>
        <begin position="1"/>
        <end position="26"/>
    </location>
</feature>
<accession>A0A853BXM0</accession>
<gene>
    <name evidence="2" type="ORF">HNR19_000563</name>
</gene>
<evidence type="ECO:0000313" key="3">
    <source>
        <dbReference type="Proteomes" id="UP000530424"/>
    </source>
</evidence>
<keyword evidence="1" id="KW-0732">Signal</keyword>
<dbReference type="EMBL" id="JACCFP010000001">
    <property type="protein sequence ID" value="NYI99864.1"/>
    <property type="molecule type" value="Genomic_DNA"/>
</dbReference>
<organism evidence="2 3">
    <name type="scientific">Nocardioides thalensis</name>
    <dbReference type="NCBI Taxonomy" id="1914755"/>
    <lineage>
        <taxon>Bacteria</taxon>
        <taxon>Bacillati</taxon>
        <taxon>Actinomycetota</taxon>
        <taxon>Actinomycetes</taxon>
        <taxon>Propionibacteriales</taxon>
        <taxon>Nocardioidaceae</taxon>
        <taxon>Nocardioides</taxon>
    </lineage>
</organism>
<name>A0A853BXM0_9ACTN</name>
<feature type="chain" id="PRO_5038766281" evidence="1">
    <location>
        <begin position="27"/>
        <end position="148"/>
    </location>
</feature>
<keyword evidence="3" id="KW-1185">Reference proteome</keyword>
<reference evidence="2 3" key="1">
    <citation type="submission" date="2020-07" db="EMBL/GenBank/DDBJ databases">
        <title>Sequencing the genomes of 1000 actinobacteria strains.</title>
        <authorList>
            <person name="Klenk H.-P."/>
        </authorList>
    </citation>
    <scope>NUCLEOTIDE SEQUENCE [LARGE SCALE GENOMIC DNA]</scope>
    <source>
        <strain evidence="2 3">DSM 103833</strain>
    </source>
</reference>
<dbReference type="AlphaFoldDB" id="A0A853BXM0"/>
<sequence length="148" mass="15518">MIPRRGRRTGAAALLLALVASTGCTVSEPGEKGWNEIARTSLTDAAGEVATARLTVAAARDDEVWDAYAVTVTSEVERQVATAEESLASVQPPPGLRERAEQLLTILGDAADAVRAARVAVVAGDIDEALLRQLRDTVSALERAAGRL</sequence>
<protein>
    <submittedName>
        <fullName evidence="2">4-hydroxy-3-methylbut-2-en-1-yl diphosphate synthase IspG/GcpE</fullName>
    </submittedName>
</protein>
<dbReference type="Proteomes" id="UP000530424">
    <property type="component" value="Unassembled WGS sequence"/>
</dbReference>
<dbReference type="RefSeq" id="WP_179666473.1">
    <property type="nucleotide sequence ID" value="NZ_JACCFP010000001.1"/>
</dbReference>
<evidence type="ECO:0000313" key="2">
    <source>
        <dbReference type="EMBL" id="NYI99864.1"/>
    </source>
</evidence>
<dbReference type="PROSITE" id="PS51257">
    <property type="entry name" value="PROKAR_LIPOPROTEIN"/>
    <property type="match status" value="1"/>
</dbReference>
<comment type="caution">
    <text evidence="2">The sequence shown here is derived from an EMBL/GenBank/DDBJ whole genome shotgun (WGS) entry which is preliminary data.</text>
</comment>
<proteinExistence type="predicted"/>